<keyword evidence="5" id="KW-0527">Neuropeptide</keyword>
<proteinExistence type="inferred from homology"/>
<reference evidence="7 8" key="1">
    <citation type="submission" date="2024-05" db="EMBL/GenBank/DDBJ databases">
        <authorList>
            <person name="Wallberg A."/>
        </authorList>
    </citation>
    <scope>NUCLEOTIDE SEQUENCE [LARGE SCALE GENOMIC DNA]</scope>
</reference>
<comment type="similarity">
    <text evidence="2">Belongs to the FARP (FMRFamide related peptide) family.</text>
</comment>
<dbReference type="Proteomes" id="UP001497623">
    <property type="component" value="Unassembled WGS sequence"/>
</dbReference>
<dbReference type="PANTHER" id="PTHR20986:SF24">
    <property type="entry name" value="FMRFAMIDE-LIKE NEUROPEPTIDES 1"/>
    <property type="match status" value="1"/>
</dbReference>
<comment type="caution">
    <text evidence="7">The sequence shown here is derived from an EMBL/GenBank/DDBJ whole genome shotgun (WGS) entry which is preliminary data.</text>
</comment>
<dbReference type="Pfam" id="PF01581">
    <property type="entry name" value="FARP"/>
    <property type="match status" value="8"/>
</dbReference>
<dbReference type="AlphaFoldDB" id="A0AAV2S774"/>
<dbReference type="InterPro" id="IPR051041">
    <property type="entry name" value="FMRFamide-related_np"/>
</dbReference>
<feature type="region of interest" description="Disordered" evidence="6">
    <location>
        <begin position="170"/>
        <end position="219"/>
    </location>
</feature>
<evidence type="ECO:0000256" key="6">
    <source>
        <dbReference type="SAM" id="MobiDB-lite"/>
    </source>
</evidence>
<evidence type="ECO:0000256" key="1">
    <source>
        <dbReference type="ARBA" id="ARBA00004613"/>
    </source>
</evidence>
<comment type="subcellular location">
    <subcellularLocation>
        <location evidence="1">Secreted</location>
    </subcellularLocation>
</comment>
<evidence type="ECO:0000256" key="5">
    <source>
        <dbReference type="ARBA" id="ARBA00023320"/>
    </source>
</evidence>
<evidence type="ECO:0000256" key="2">
    <source>
        <dbReference type="ARBA" id="ARBA00006356"/>
    </source>
</evidence>
<keyword evidence="4" id="KW-0027">Amidation</keyword>
<evidence type="ECO:0000256" key="3">
    <source>
        <dbReference type="ARBA" id="ARBA00022525"/>
    </source>
</evidence>
<dbReference type="PANTHER" id="PTHR20986">
    <property type="entry name" value="FMRFAMIDE-RELATED PEPTIDES"/>
    <property type="match status" value="1"/>
</dbReference>
<evidence type="ECO:0000256" key="4">
    <source>
        <dbReference type="ARBA" id="ARBA00022815"/>
    </source>
</evidence>
<sequence length="322" mass="37067">QDEEALPDIGVDSDIAEQDEEGILNAAASVGAVPQKRMLKFLLPEAPQFWVQDDSMSELGSKRGLSNKNKNFLRFGRGRDKNFLRFGRGRNQNFLRFGRSGLAADGGVLDAAKRARTNNFLRFGRTRNYLRFGRSDSSQGMNDLDLEETSYKRGADRNYLRFGRSTQEYNRSVSEATRGSHNGSEQQMKDTTTFTSKQTDSAEPILSENGLTHLEKRSSRSKRSYPSVFDFLMEPIEVEPTWSPMSESMNSDDDEIEAVEEEPLQDEQERYRRGRGNSNFLRFGRQRNYLRFGKRSGVKSWYRPVRTAMQYPRAHRNFLRFG</sequence>
<gene>
    <name evidence="7" type="ORF">MNOR_LOCUS33143</name>
</gene>
<evidence type="ECO:0000313" key="7">
    <source>
        <dbReference type="EMBL" id="CAL4164482.1"/>
    </source>
</evidence>
<feature type="compositionally biased region" description="Polar residues" evidence="6">
    <location>
        <begin position="170"/>
        <end position="201"/>
    </location>
</feature>
<name>A0AAV2S774_MEGNR</name>
<dbReference type="InterPro" id="IPR002544">
    <property type="entry name" value="FMRFamid-related_peptide-like"/>
</dbReference>
<dbReference type="GO" id="GO:0005576">
    <property type="term" value="C:extracellular region"/>
    <property type="evidence" value="ECO:0007669"/>
    <property type="project" value="UniProtKB-SubCell"/>
</dbReference>
<keyword evidence="3" id="KW-0964">Secreted</keyword>
<dbReference type="EMBL" id="CAXKWB010046917">
    <property type="protein sequence ID" value="CAL4164482.1"/>
    <property type="molecule type" value="Genomic_DNA"/>
</dbReference>
<evidence type="ECO:0000313" key="8">
    <source>
        <dbReference type="Proteomes" id="UP001497623"/>
    </source>
</evidence>
<protein>
    <submittedName>
        <fullName evidence="7">Uncharacterized protein</fullName>
    </submittedName>
</protein>
<accession>A0AAV2S774</accession>
<dbReference type="GO" id="GO:0007218">
    <property type="term" value="P:neuropeptide signaling pathway"/>
    <property type="evidence" value="ECO:0007669"/>
    <property type="project" value="UniProtKB-KW"/>
</dbReference>
<feature type="non-terminal residue" evidence="7">
    <location>
        <position position="1"/>
    </location>
</feature>
<organism evidence="7 8">
    <name type="scientific">Meganyctiphanes norvegica</name>
    <name type="common">Northern krill</name>
    <name type="synonym">Thysanopoda norvegica</name>
    <dbReference type="NCBI Taxonomy" id="48144"/>
    <lineage>
        <taxon>Eukaryota</taxon>
        <taxon>Metazoa</taxon>
        <taxon>Ecdysozoa</taxon>
        <taxon>Arthropoda</taxon>
        <taxon>Crustacea</taxon>
        <taxon>Multicrustacea</taxon>
        <taxon>Malacostraca</taxon>
        <taxon>Eumalacostraca</taxon>
        <taxon>Eucarida</taxon>
        <taxon>Euphausiacea</taxon>
        <taxon>Euphausiidae</taxon>
        <taxon>Meganyctiphanes</taxon>
    </lineage>
</organism>
<keyword evidence="8" id="KW-1185">Reference proteome</keyword>